<comment type="similarity">
    <text evidence="14">Belongs to the DHBP synthase family.</text>
</comment>
<dbReference type="NCBIfam" id="TIGR00505">
    <property type="entry name" value="ribA"/>
    <property type="match status" value="1"/>
</dbReference>
<feature type="binding site" evidence="13">
    <location>
        <position position="316"/>
    </location>
    <ligand>
        <name>GTP</name>
        <dbReference type="ChEBI" id="CHEBI:37565"/>
    </ligand>
</feature>
<sequence>MSVRGAVAALRAGGLVVVVDDADRENEADLVCSAALITPDRMAFMVRHTTGIVCVPMPAARCAELDLPDMVADNRDPHATAFTVGVDHHDAGTGVSATDRTTTVRALADPATRPGDLRRPGHLFGLRARPGGVLERAGHTEATVDLLDAAGLPPIGVISELVDDDGGMLRGTAITRFAAEHDLPVVTVAELVDHRRRTLPPVEPVSTASLPTRHGTFRAHAFRDRHSGTEHLALVRGDLGETVPGGILTRVHSECLTGDILGSARCDCGDQLDHAARMIAAEGRGVLVYLRGHEGRGIGLADKIHAYALQEEGLDTVEANTAQGLPADARTYDAAAHILTALGVRQVRLVTNNPSKAEALRGLGIDVTASVGVPATGRQENVRYLMTKRDRMGHDLHIRMG</sequence>
<comment type="subunit">
    <text evidence="14">Homodimer.</text>
</comment>
<dbReference type="SUPFAM" id="SSF142695">
    <property type="entry name" value="RibA-like"/>
    <property type="match status" value="1"/>
</dbReference>
<dbReference type="PIRSF" id="PIRSF001259">
    <property type="entry name" value="RibA"/>
    <property type="match status" value="1"/>
</dbReference>
<evidence type="ECO:0000256" key="7">
    <source>
        <dbReference type="ARBA" id="ARBA00022723"/>
    </source>
</evidence>
<comment type="cofactor">
    <cofactor evidence="13">
        <name>Zn(2+)</name>
        <dbReference type="ChEBI" id="CHEBI:29105"/>
    </cofactor>
    <text evidence="13">Binds 1 zinc ion per subunit.</text>
</comment>
<dbReference type="Gene3D" id="3.40.50.10990">
    <property type="entry name" value="GTP cyclohydrolase II"/>
    <property type="match status" value="1"/>
</dbReference>
<dbReference type="InterPro" id="IPR000422">
    <property type="entry name" value="DHBP_synthase_RibB"/>
</dbReference>
<comment type="catalytic activity">
    <reaction evidence="12 13">
        <text>GTP + 4 H2O = 2,5-diamino-6-hydroxy-4-(5-phosphoribosylamino)-pyrimidine + formate + 2 phosphate + 3 H(+)</text>
        <dbReference type="Rhea" id="RHEA:23704"/>
        <dbReference type="ChEBI" id="CHEBI:15377"/>
        <dbReference type="ChEBI" id="CHEBI:15378"/>
        <dbReference type="ChEBI" id="CHEBI:15740"/>
        <dbReference type="ChEBI" id="CHEBI:37565"/>
        <dbReference type="ChEBI" id="CHEBI:43474"/>
        <dbReference type="ChEBI" id="CHEBI:58614"/>
        <dbReference type="EC" id="3.5.4.25"/>
    </reaction>
</comment>
<feature type="site" description="Essential for catalytic activity" evidence="14">
    <location>
        <position position="160"/>
    </location>
</feature>
<feature type="binding site" evidence="14">
    <location>
        <position position="29"/>
    </location>
    <ligand>
        <name>D-ribulose 5-phosphate</name>
        <dbReference type="ChEBI" id="CHEBI:58121"/>
    </ligand>
</feature>
<reference evidence="17" key="1">
    <citation type="journal article" date="2019" name="Int. J. Syst. Evol. Microbiol.">
        <title>The Global Catalogue of Microorganisms (GCM) 10K type strain sequencing project: providing services to taxonomists for standard genome sequencing and annotation.</title>
        <authorList>
            <consortium name="The Broad Institute Genomics Platform"/>
            <consortium name="The Broad Institute Genome Sequencing Center for Infectious Disease"/>
            <person name="Wu L."/>
            <person name="Ma J."/>
        </authorList>
    </citation>
    <scope>NUCLEOTIDE SEQUENCE [LARGE SCALE GENOMIC DNA]</scope>
    <source>
        <strain evidence="17">JCM 11896</strain>
    </source>
</reference>
<comment type="cofactor">
    <cofactor evidence="14">
        <name>Mg(2+)</name>
        <dbReference type="ChEBI" id="CHEBI:18420"/>
    </cofactor>
    <cofactor evidence="14">
        <name>Mn(2+)</name>
        <dbReference type="ChEBI" id="CHEBI:29035"/>
    </cofactor>
    <text evidence="14">Binds 2 divalent metal cations per subunit. Magnesium or manganese.</text>
</comment>
<feature type="active site" description="Nucleophile" evidence="13">
    <location>
        <position position="330"/>
    </location>
</feature>
<keyword evidence="10 13" id="KW-0862">Zinc</keyword>
<accession>A0ABP4I8P6</accession>
<feature type="active site" description="Proton acceptor" evidence="13">
    <location>
        <position position="328"/>
    </location>
</feature>
<feature type="binding site" evidence="13">
    <location>
        <position position="271"/>
    </location>
    <ligand>
        <name>GTP</name>
        <dbReference type="ChEBI" id="CHEBI:37565"/>
    </ligand>
</feature>
<feature type="binding site" evidence="13">
    <location>
        <position position="255"/>
    </location>
    <ligand>
        <name>Zn(2+)</name>
        <dbReference type="ChEBI" id="CHEBI:29105"/>
        <note>catalytic</note>
    </ligand>
</feature>
<keyword evidence="14" id="KW-0456">Lyase</keyword>
<dbReference type="RefSeq" id="WP_344017943.1">
    <property type="nucleotide sequence ID" value="NZ_BAAAJK010000001.1"/>
</dbReference>
<comment type="catalytic activity">
    <reaction evidence="1 14">
        <text>D-ribulose 5-phosphate = (2S)-2-hydroxy-3-oxobutyl phosphate + formate + H(+)</text>
        <dbReference type="Rhea" id="RHEA:18457"/>
        <dbReference type="ChEBI" id="CHEBI:15378"/>
        <dbReference type="ChEBI" id="CHEBI:15740"/>
        <dbReference type="ChEBI" id="CHEBI:58121"/>
        <dbReference type="ChEBI" id="CHEBI:58830"/>
        <dbReference type="EC" id="4.1.99.12"/>
    </reaction>
</comment>
<feature type="site" description="Essential for catalytic activity" evidence="14">
    <location>
        <position position="122"/>
    </location>
</feature>
<keyword evidence="14" id="KW-0464">Manganese</keyword>
<organism evidence="16 17">
    <name type="scientific">Pseudonocardia kongjuensis</name>
    <dbReference type="NCBI Taxonomy" id="102227"/>
    <lineage>
        <taxon>Bacteria</taxon>
        <taxon>Bacillati</taxon>
        <taxon>Actinomycetota</taxon>
        <taxon>Actinomycetes</taxon>
        <taxon>Pseudonocardiales</taxon>
        <taxon>Pseudonocardiaceae</taxon>
        <taxon>Pseudonocardia</taxon>
    </lineage>
</organism>
<feature type="domain" description="GTP cyclohydrolase II" evidence="15">
    <location>
        <begin position="206"/>
        <end position="371"/>
    </location>
</feature>
<comment type="pathway">
    <text evidence="3 13">Cofactor biosynthesis; riboflavin biosynthesis; 5-amino-6-(D-ribitylamino)uracil from GTP: step 1/4.</text>
</comment>
<feature type="binding site" evidence="14">
    <location>
        <position position="139"/>
    </location>
    <ligand>
        <name>Mg(2+)</name>
        <dbReference type="ChEBI" id="CHEBI:18420"/>
        <label>2</label>
    </ligand>
</feature>
<evidence type="ECO:0000256" key="6">
    <source>
        <dbReference type="ARBA" id="ARBA00022619"/>
    </source>
</evidence>
<proteinExistence type="inferred from homology"/>
<feature type="binding site" evidence="13">
    <location>
        <begin position="294"/>
        <end position="296"/>
    </location>
    <ligand>
        <name>GTP</name>
        <dbReference type="ChEBI" id="CHEBI:37565"/>
    </ligand>
</feature>
<keyword evidence="9 13" id="KW-0378">Hydrolase</keyword>
<feature type="binding site" evidence="14">
    <location>
        <begin position="24"/>
        <end position="25"/>
    </location>
    <ligand>
        <name>D-ribulose 5-phosphate</name>
        <dbReference type="ChEBI" id="CHEBI:58121"/>
    </ligand>
</feature>
<feature type="binding site" evidence="13">
    <location>
        <position position="356"/>
    </location>
    <ligand>
        <name>GTP</name>
        <dbReference type="ChEBI" id="CHEBI:37565"/>
    </ligand>
</feature>
<gene>
    <name evidence="14" type="primary">ribB</name>
    <name evidence="13" type="synonym">ribA</name>
    <name evidence="16" type="ORF">GCM10009613_05210</name>
</gene>
<dbReference type="EC" id="4.1.99.12" evidence="14"/>
<dbReference type="HAMAP" id="MF_00180">
    <property type="entry name" value="RibB"/>
    <property type="match status" value="1"/>
</dbReference>
<comment type="function">
    <text evidence="13">Catalyzes the conversion of GTP to 2,5-diamino-6-ribosylamino-4(3H)-pyrimidinone 5'-phosphate (DARP), formate and pyrophosphate.</text>
</comment>
<evidence type="ECO:0000256" key="4">
    <source>
        <dbReference type="ARBA" id="ARBA00004904"/>
    </source>
</evidence>
<evidence type="ECO:0000256" key="1">
    <source>
        <dbReference type="ARBA" id="ARBA00000141"/>
    </source>
</evidence>
<feature type="binding site" evidence="13">
    <location>
        <position position="351"/>
    </location>
    <ligand>
        <name>GTP</name>
        <dbReference type="ChEBI" id="CHEBI:37565"/>
    </ligand>
</feature>
<feature type="binding site" evidence="13">
    <location>
        <position position="266"/>
    </location>
    <ligand>
        <name>Zn(2+)</name>
        <dbReference type="ChEBI" id="CHEBI:29105"/>
        <note>catalytic</note>
    </ligand>
</feature>
<comment type="similarity">
    <text evidence="5">In the N-terminal section; belongs to the DHBP synthase family.</text>
</comment>
<dbReference type="SUPFAM" id="SSF55821">
    <property type="entry name" value="YrdC/RibB"/>
    <property type="match status" value="1"/>
</dbReference>
<name>A0ABP4I8P6_9PSEU</name>
<dbReference type="PANTHER" id="PTHR21327">
    <property type="entry name" value="GTP CYCLOHYDROLASE II-RELATED"/>
    <property type="match status" value="1"/>
</dbReference>
<feature type="binding site" evidence="14">
    <location>
        <begin position="136"/>
        <end position="140"/>
    </location>
    <ligand>
        <name>D-ribulose 5-phosphate</name>
        <dbReference type="ChEBI" id="CHEBI:58121"/>
    </ligand>
</feature>
<dbReference type="EC" id="3.5.4.25" evidence="13"/>
<evidence type="ECO:0000256" key="13">
    <source>
        <dbReference type="HAMAP-Rule" id="MF_00179"/>
    </source>
</evidence>
<evidence type="ECO:0000256" key="9">
    <source>
        <dbReference type="ARBA" id="ARBA00022801"/>
    </source>
</evidence>
<dbReference type="Pfam" id="PF00925">
    <property type="entry name" value="GTP_cyclohydro2"/>
    <property type="match status" value="1"/>
</dbReference>
<dbReference type="InterPro" id="IPR032677">
    <property type="entry name" value="GTP_cyclohydro_II"/>
</dbReference>
<comment type="function">
    <text evidence="2 14">Catalyzes the conversion of D-ribulose 5-phosphate to formate and 3,4-dihydroxy-2-butanone 4-phosphate.</text>
</comment>
<feature type="binding site" evidence="14">
    <location>
        <position position="25"/>
    </location>
    <ligand>
        <name>Mg(2+)</name>
        <dbReference type="ChEBI" id="CHEBI:18420"/>
        <label>1</label>
    </ligand>
</feature>
<keyword evidence="14" id="KW-0460">Magnesium</keyword>
<dbReference type="InterPro" id="IPR036144">
    <property type="entry name" value="RibA-like_sf"/>
</dbReference>
<dbReference type="CDD" id="cd00641">
    <property type="entry name" value="GTP_cyclohydro2"/>
    <property type="match status" value="1"/>
</dbReference>
<dbReference type="EMBL" id="BAAAJK010000001">
    <property type="protein sequence ID" value="GAA1380597.1"/>
    <property type="molecule type" value="Genomic_DNA"/>
</dbReference>
<dbReference type="Pfam" id="PF00926">
    <property type="entry name" value="DHBP_synthase"/>
    <property type="match status" value="1"/>
</dbReference>
<evidence type="ECO:0000313" key="16">
    <source>
        <dbReference type="EMBL" id="GAA1380597.1"/>
    </source>
</evidence>
<dbReference type="Gene3D" id="3.90.870.10">
    <property type="entry name" value="DHBP synthase"/>
    <property type="match status" value="1"/>
</dbReference>
<evidence type="ECO:0000256" key="5">
    <source>
        <dbReference type="ARBA" id="ARBA00005520"/>
    </source>
</evidence>
<feature type="binding site" evidence="13">
    <location>
        <position position="268"/>
    </location>
    <ligand>
        <name>Zn(2+)</name>
        <dbReference type="ChEBI" id="CHEBI:29105"/>
        <note>catalytic</note>
    </ligand>
</feature>
<evidence type="ECO:0000313" key="17">
    <source>
        <dbReference type="Proteomes" id="UP001501414"/>
    </source>
</evidence>
<comment type="pathway">
    <text evidence="4 14">Cofactor biosynthesis; riboflavin biosynthesis; 2-hydroxy-3-oxobutyl phosphate from D-ribulose 5-phosphate: step 1/1.</text>
</comment>
<evidence type="ECO:0000256" key="2">
    <source>
        <dbReference type="ARBA" id="ARBA00002284"/>
    </source>
</evidence>
<feature type="binding site" evidence="14">
    <location>
        <position position="25"/>
    </location>
    <ligand>
        <name>Mg(2+)</name>
        <dbReference type="ChEBI" id="CHEBI:18420"/>
        <label>2</label>
    </ligand>
</feature>
<comment type="similarity">
    <text evidence="13">Belongs to the GTP cyclohydrolase II family.</text>
</comment>
<evidence type="ECO:0000256" key="11">
    <source>
        <dbReference type="ARBA" id="ARBA00023134"/>
    </source>
</evidence>
<dbReference type="Proteomes" id="UP001501414">
    <property type="component" value="Unassembled WGS sequence"/>
</dbReference>
<dbReference type="HAMAP" id="MF_00179">
    <property type="entry name" value="RibA"/>
    <property type="match status" value="1"/>
</dbReference>
<dbReference type="InterPro" id="IPR017945">
    <property type="entry name" value="DHBP_synth_RibB-like_a/b_dom"/>
</dbReference>
<evidence type="ECO:0000256" key="12">
    <source>
        <dbReference type="ARBA" id="ARBA00049295"/>
    </source>
</evidence>
<keyword evidence="8 13" id="KW-0547">Nucleotide-binding</keyword>
<evidence type="ECO:0000256" key="8">
    <source>
        <dbReference type="ARBA" id="ARBA00022741"/>
    </source>
</evidence>
<evidence type="ECO:0000256" key="3">
    <source>
        <dbReference type="ARBA" id="ARBA00004853"/>
    </source>
</evidence>
<comment type="caution">
    <text evidence="16">The sequence shown here is derived from an EMBL/GenBank/DDBJ whole genome shotgun (WGS) entry which is preliminary data.</text>
</comment>
<keyword evidence="6 14" id="KW-0686">Riboflavin biosynthesis</keyword>
<evidence type="ECO:0000256" key="14">
    <source>
        <dbReference type="HAMAP-Rule" id="MF_00180"/>
    </source>
</evidence>
<keyword evidence="17" id="KW-1185">Reference proteome</keyword>
<evidence type="ECO:0000256" key="10">
    <source>
        <dbReference type="ARBA" id="ARBA00022833"/>
    </source>
</evidence>
<evidence type="ECO:0000259" key="15">
    <source>
        <dbReference type="Pfam" id="PF00925"/>
    </source>
</evidence>
<protein>
    <recommendedName>
        <fullName evidence="13 14">Multifunctional fusion protein</fullName>
    </recommendedName>
    <domain>
        <recommendedName>
            <fullName evidence="13">GTP cyclohydrolase-2</fullName>
            <ecNumber evidence="13">3.5.4.25</ecNumber>
        </recommendedName>
        <alternativeName>
            <fullName evidence="13">GTP cyclohydrolase II</fullName>
        </alternativeName>
    </domain>
    <domain>
        <recommendedName>
            <fullName evidence="14">3,4-dihydroxy-2-butanone 4-phosphate synthase</fullName>
            <shortName evidence="14">DHBP synthase</shortName>
            <ecNumber evidence="14">4.1.99.12</ecNumber>
        </recommendedName>
    </domain>
</protein>
<keyword evidence="11 13" id="KW-0342">GTP-binding</keyword>
<feature type="binding site" evidence="13">
    <location>
        <begin position="250"/>
        <end position="254"/>
    </location>
    <ligand>
        <name>GTP</name>
        <dbReference type="ChEBI" id="CHEBI:37565"/>
    </ligand>
</feature>
<keyword evidence="7 14" id="KW-0479">Metal-binding</keyword>
<dbReference type="InterPro" id="IPR000926">
    <property type="entry name" value="RibA"/>
</dbReference>
<dbReference type="NCBIfam" id="TIGR00506">
    <property type="entry name" value="ribB"/>
    <property type="match status" value="1"/>
</dbReference>
<dbReference type="NCBIfam" id="NF001591">
    <property type="entry name" value="PRK00393.1"/>
    <property type="match status" value="1"/>
</dbReference>
<dbReference type="PANTHER" id="PTHR21327:SF18">
    <property type="entry name" value="3,4-DIHYDROXY-2-BUTANONE 4-PHOSPHATE SYNTHASE"/>
    <property type="match status" value="1"/>
</dbReference>